<comment type="caution">
    <text evidence="9">The sequence shown here is derived from an EMBL/GenBank/DDBJ whole genome shotgun (WGS) entry which is preliminary data.</text>
</comment>
<evidence type="ECO:0000256" key="5">
    <source>
        <dbReference type="ARBA" id="ARBA00023098"/>
    </source>
</evidence>
<accession>A0A2V0NM91</accession>
<dbReference type="AlphaFoldDB" id="A0A2V0NM91"/>
<keyword evidence="4" id="KW-0442">Lipid degradation</keyword>
<proteinExistence type="inferred from homology"/>
<evidence type="ECO:0000256" key="1">
    <source>
        <dbReference type="ARBA" id="ARBA00010701"/>
    </source>
</evidence>
<dbReference type="FunFam" id="3.40.50.1820:FF:000057">
    <property type="entry name" value="Lipase"/>
    <property type="match status" value="1"/>
</dbReference>
<dbReference type="STRING" id="307507.A0A2V0NM91"/>
<evidence type="ECO:0000256" key="7">
    <source>
        <dbReference type="SAM" id="SignalP"/>
    </source>
</evidence>
<dbReference type="GO" id="GO:0016787">
    <property type="term" value="F:hydrolase activity"/>
    <property type="evidence" value="ECO:0007669"/>
    <property type="project" value="UniProtKB-KW"/>
</dbReference>
<reference evidence="9 10" key="1">
    <citation type="journal article" date="2018" name="Sci. Rep.">
        <title>Raphidocelis subcapitata (=Pseudokirchneriella subcapitata) provides an insight into genome evolution and environmental adaptations in the Sphaeropleales.</title>
        <authorList>
            <person name="Suzuki S."/>
            <person name="Yamaguchi H."/>
            <person name="Nakajima N."/>
            <person name="Kawachi M."/>
        </authorList>
    </citation>
    <scope>NUCLEOTIDE SEQUENCE [LARGE SCALE GENOMIC DNA]</scope>
    <source>
        <strain evidence="9 10">NIES-35</strain>
    </source>
</reference>
<evidence type="ECO:0000313" key="10">
    <source>
        <dbReference type="Proteomes" id="UP000247498"/>
    </source>
</evidence>
<dbReference type="InterPro" id="IPR006693">
    <property type="entry name" value="AB_hydrolase_lipase"/>
</dbReference>
<evidence type="ECO:0000256" key="2">
    <source>
        <dbReference type="ARBA" id="ARBA00022729"/>
    </source>
</evidence>
<dbReference type="InParanoid" id="A0A2V0NM91"/>
<evidence type="ECO:0000256" key="3">
    <source>
        <dbReference type="ARBA" id="ARBA00022801"/>
    </source>
</evidence>
<keyword evidence="6" id="KW-0325">Glycoprotein</keyword>
<evidence type="ECO:0000256" key="6">
    <source>
        <dbReference type="ARBA" id="ARBA00023180"/>
    </source>
</evidence>
<keyword evidence="3" id="KW-0378">Hydrolase</keyword>
<keyword evidence="10" id="KW-1185">Reference proteome</keyword>
<dbReference type="OrthoDB" id="526963at2759"/>
<protein>
    <submittedName>
        <fullName evidence="9">Lipase</fullName>
    </submittedName>
</protein>
<dbReference type="GO" id="GO:0016042">
    <property type="term" value="P:lipid catabolic process"/>
    <property type="evidence" value="ECO:0007669"/>
    <property type="project" value="UniProtKB-KW"/>
</dbReference>
<evidence type="ECO:0000259" key="8">
    <source>
        <dbReference type="Pfam" id="PF04083"/>
    </source>
</evidence>
<dbReference type="InterPro" id="IPR029058">
    <property type="entry name" value="AB_hydrolase_fold"/>
</dbReference>
<feature type="chain" id="PRO_5016150597" evidence="7">
    <location>
        <begin position="37"/>
        <end position="475"/>
    </location>
</feature>
<dbReference type="EMBL" id="BDRX01000005">
    <property type="protein sequence ID" value="GBF88601.1"/>
    <property type="molecule type" value="Genomic_DNA"/>
</dbReference>
<keyword evidence="5" id="KW-0443">Lipid metabolism</keyword>
<keyword evidence="2 7" id="KW-0732">Signal</keyword>
<dbReference type="Pfam" id="PF04083">
    <property type="entry name" value="Abhydro_lipase"/>
    <property type="match status" value="1"/>
</dbReference>
<dbReference type="PANTHER" id="PTHR11005">
    <property type="entry name" value="LYSOSOMAL ACID LIPASE-RELATED"/>
    <property type="match status" value="1"/>
</dbReference>
<evidence type="ECO:0000313" key="9">
    <source>
        <dbReference type="EMBL" id="GBF88601.1"/>
    </source>
</evidence>
<organism evidence="9 10">
    <name type="scientific">Raphidocelis subcapitata</name>
    <dbReference type="NCBI Taxonomy" id="307507"/>
    <lineage>
        <taxon>Eukaryota</taxon>
        <taxon>Viridiplantae</taxon>
        <taxon>Chlorophyta</taxon>
        <taxon>core chlorophytes</taxon>
        <taxon>Chlorophyceae</taxon>
        <taxon>CS clade</taxon>
        <taxon>Sphaeropleales</taxon>
        <taxon>Selenastraceae</taxon>
        <taxon>Raphidocelis</taxon>
    </lineage>
</organism>
<comment type="similarity">
    <text evidence="1">Belongs to the AB hydrolase superfamily. Lipase family.</text>
</comment>
<feature type="signal peptide" evidence="7">
    <location>
        <begin position="1"/>
        <end position="36"/>
    </location>
</feature>
<name>A0A2V0NM91_9CHLO</name>
<evidence type="ECO:0000256" key="4">
    <source>
        <dbReference type="ARBA" id="ARBA00022963"/>
    </source>
</evidence>
<dbReference type="Proteomes" id="UP000247498">
    <property type="component" value="Unassembled WGS sequence"/>
</dbReference>
<dbReference type="Gene3D" id="3.40.50.1820">
    <property type="entry name" value="alpha/beta hydrolase"/>
    <property type="match status" value="1"/>
</dbReference>
<feature type="domain" description="Partial AB-hydrolase lipase" evidence="8">
    <location>
        <begin position="93"/>
        <end position="150"/>
    </location>
</feature>
<gene>
    <name evidence="9" type="ORF">Rsub_01316</name>
</gene>
<dbReference type="SUPFAM" id="SSF53474">
    <property type="entry name" value="alpha/beta-Hydrolases"/>
    <property type="match status" value="1"/>
</dbReference>
<sequence>MPAPTRTAPRRRRHRAALLLLAVAGAALLAAAPASARELQQSQSVAYDAFDRSSMAGAAKGMKAGGQPDPMPGLLNPDIPLSSVNSKTASMEDLILPHGYPLESYPVETKDGFVLRLYRIPHGVKNATQPGPRPVVMLNHGVTLASNSFAVLDPGSSMAFYLADAGFDVWLPNSRGNTYSRGNRYYRATDQGYWDNSMDELALFDRASQIDFITNKTGQAQIAAIGHSQGCTLTVMLLAMRPDYIDKLWLFMLMGPVTHSEYIQAPFLRQQARTESAQVMLASAGIGPFIPNTVTSNMISGCAIPANTEYCFNLINFMFYGPSYAIQLPDFMRVGSTWPSGVAVRNLAHWSQMYHTRNGIYMYDYGENCTIDHALAKPFQESCNQMKYGVDTPTQYDLGRINKKLKAIVLHGELDIMATLTDVEMLRHSWNATELLFKIYPKTAHMDFVWARDPIMKQDIINLLWQNAPKATGSK</sequence>